<keyword evidence="4" id="KW-0813">Transport</keyword>
<keyword evidence="6" id="KW-0967">Endosome</keyword>
<dbReference type="Proteomes" id="UP001432322">
    <property type="component" value="Unassembled WGS sequence"/>
</dbReference>
<dbReference type="Gene3D" id="1.25.40.270">
    <property type="entry name" value="Vacuolar protein sorting-associated protein vta1"/>
    <property type="match status" value="1"/>
</dbReference>
<organism evidence="12 13">
    <name type="scientific">Pristionchus fissidentatus</name>
    <dbReference type="NCBI Taxonomy" id="1538716"/>
    <lineage>
        <taxon>Eukaryota</taxon>
        <taxon>Metazoa</taxon>
        <taxon>Ecdysozoa</taxon>
        <taxon>Nematoda</taxon>
        <taxon>Chromadorea</taxon>
        <taxon>Rhabditida</taxon>
        <taxon>Rhabditina</taxon>
        <taxon>Diplogasteromorpha</taxon>
        <taxon>Diplogasteroidea</taxon>
        <taxon>Neodiplogasteridae</taxon>
        <taxon>Pristionchus</taxon>
    </lineage>
</organism>
<dbReference type="Gene3D" id="1.20.5.420">
    <property type="entry name" value="Immunoglobulin FC, subunit C"/>
    <property type="match status" value="1"/>
</dbReference>
<dbReference type="InterPro" id="IPR023175">
    <property type="entry name" value="Vta1/CALS_N_sf"/>
</dbReference>
<evidence type="ECO:0000256" key="3">
    <source>
        <dbReference type="ARBA" id="ARBA00007895"/>
    </source>
</evidence>
<dbReference type="InterPro" id="IPR044538">
    <property type="entry name" value="Vta1-like"/>
</dbReference>
<comment type="subcellular location">
    <subcellularLocation>
        <location evidence="2">Cytoplasm</location>
    </subcellularLocation>
    <subcellularLocation>
        <location evidence="1">Endosome membrane</location>
        <topology evidence="1">Peripheral membrane protein</topology>
    </subcellularLocation>
</comment>
<dbReference type="GO" id="GO:0015031">
    <property type="term" value="P:protein transport"/>
    <property type="evidence" value="ECO:0007669"/>
    <property type="project" value="UniProtKB-KW"/>
</dbReference>
<evidence type="ECO:0000256" key="8">
    <source>
        <dbReference type="ARBA" id="ARBA00023136"/>
    </source>
</evidence>
<evidence type="ECO:0000256" key="9">
    <source>
        <dbReference type="SAM" id="MobiDB-lite"/>
    </source>
</evidence>
<name>A0AAV5WET4_9BILA</name>
<comment type="similarity">
    <text evidence="3">Belongs to the VTA1 family.</text>
</comment>
<feature type="domain" description="Vta1 C-terminal" evidence="11">
    <location>
        <begin position="286"/>
        <end position="319"/>
    </location>
</feature>
<evidence type="ECO:0000256" key="5">
    <source>
        <dbReference type="ARBA" id="ARBA00022490"/>
    </source>
</evidence>
<feature type="region of interest" description="Disordered" evidence="9">
    <location>
        <begin position="155"/>
        <end position="267"/>
    </location>
</feature>
<dbReference type="AlphaFoldDB" id="A0AAV5WET4"/>
<evidence type="ECO:0000256" key="7">
    <source>
        <dbReference type="ARBA" id="ARBA00022927"/>
    </source>
</evidence>
<dbReference type="PANTHER" id="PTHR46009:SF1">
    <property type="entry name" value="VACUOLAR PROTEIN SORTING-ASSOCIATED PROTEIN VTA1 HOMOLOG"/>
    <property type="match status" value="1"/>
</dbReference>
<evidence type="ECO:0000256" key="4">
    <source>
        <dbReference type="ARBA" id="ARBA00022448"/>
    </source>
</evidence>
<keyword evidence="13" id="KW-1185">Reference proteome</keyword>
<comment type="caution">
    <text evidence="12">The sequence shown here is derived from an EMBL/GenBank/DDBJ whole genome shotgun (WGS) entry which is preliminary data.</text>
</comment>
<keyword evidence="5" id="KW-0963">Cytoplasm</keyword>
<feature type="domain" description="Vta1/callose synthase N-terminal" evidence="10">
    <location>
        <begin position="9"/>
        <end position="149"/>
    </location>
</feature>
<protein>
    <submittedName>
        <fullName evidence="12">Uncharacterized protein</fullName>
    </submittedName>
</protein>
<keyword evidence="8" id="KW-0472">Membrane</keyword>
<keyword evidence="7" id="KW-0653">Protein transport</keyword>
<dbReference type="Pfam" id="PF04652">
    <property type="entry name" value="Vta1"/>
    <property type="match status" value="1"/>
</dbReference>
<reference evidence="12" key="1">
    <citation type="submission" date="2023-10" db="EMBL/GenBank/DDBJ databases">
        <title>Genome assembly of Pristionchus species.</title>
        <authorList>
            <person name="Yoshida K."/>
            <person name="Sommer R.J."/>
        </authorList>
    </citation>
    <scope>NUCLEOTIDE SEQUENCE</scope>
    <source>
        <strain evidence="12">RS5133</strain>
    </source>
</reference>
<dbReference type="InterPro" id="IPR041212">
    <property type="entry name" value="Vta1_C"/>
</dbReference>
<feature type="compositionally biased region" description="Pro residues" evidence="9">
    <location>
        <begin position="200"/>
        <end position="224"/>
    </location>
</feature>
<sequence length="323" mass="35434">MSVPAPLKNISPYIKLANEHKERDPVVYYWCLYYAVQTGMKIDRSPESLKFLGNLLETLEVIKKHLMGNEAITNEVVAQAHLEEYGNKIFSFANSKEQRGEVDTKIAQMFHLVGCLLDVLQLFGELDGDLASTKKYAKWKATQIFQSIKSGTPYVPSVQQHEEDEFSPEGGANANPSSMNPFDLPGVPDSFAPPSNQHYAPPPPSEYSYPPAPPTFYQPPPPPSSSSQYPSAPPRPSLNTAPIPSPHSSSSLSSLTPHYPTPEPSTASLPAAAMASYVPGSISMAQLAEVKKHCKYAMSAVDYEDVPTVIKHLHEALAIVQRR</sequence>
<evidence type="ECO:0000259" key="11">
    <source>
        <dbReference type="Pfam" id="PF18097"/>
    </source>
</evidence>
<evidence type="ECO:0000313" key="12">
    <source>
        <dbReference type="EMBL" id="GMT28314.1"/>
    </source>
</evidence>
<gene>
    <name evidence="12" type="ORF">PFISCL1PPCAC_19611</name>
</gene>
<evidence type="ECO:0000256" key="6">
    <source>
        <dbReference type="ARBA" id="ARBA00022753"/>
    </source>
</evidence>
<dbReference type="EMBL" id="BTSY01000005">
    <property type="protein sequence ID" value="GMT28314.1"/>
    <property type="molecule type" value="Genomic_DNA"/>
</dbReference>
<dbReference type="GO" id="GO:0010008">
    <property type="term" value="C:endosome membrane"/>
    <property type="evidence" value="ECO:0007669"/>
    <property type="project" value="UniProtKB-SubCell"/>
</dbReference>
<feature type="compositionally biased region" description="Low complexity" evidence="9">
    <location>
        <begin position="246"/>
        <end position="258"/>
    </location>
</feature>
<dbReference type="GO" id="GO:0005771">
    <property type="term" value="C:multivesicular body"/>
    <property type="evidence" value="ECO:0007669"/>
    <property type="project" value="TreeGrafter"/>
</dbReference>
<dbReference type="Pfam" id="PF18097">
    <property type="entry name" value="Vta1_C"/>
    <property type="match status" value="1"/>
</dbReference>
<dbReference type="GO" id="GO:0032511">
    <property type="term" value="P:late endosome to vacuole transport via multivesicular body sorting pathway"/>
    <property type="evidence" value="ECO:0007669"/>
    <property type="project" value="InterPro"/>
</dbReference>
<evidence type="ECO:0000313" key="13">
    <source>
        <dbReference type="Proteomes" id="UP001432322"/>
    </source>
</evidence>
<proteinExistence type="inferred from homology"/>
<evidence type="ECO:0000256" key="1">
    <source>
        <dbReference type="ARBA" id="ARBA00004481"/>
    </source>
</evidence>
<evidence type="ECO:0000256" key="2">
    <source>
        <dbReference type="ARBA" id="ARBA00004496"/>
    </source>
</evidence>
<evidence type="ECO:0000259" key="10">
    <source>
        <dbReference type="Pfam" id="PF04652"/>
    </source>
</evidence>
<dbReference type="InterPro" id="IPR039431">
    <property type="entry name" value="Vta1/CALS_N"/>
</dbReference>
<accession>A0AAV5WET4</accession>
<dbReference type="PANTHER" id="PTHR46009">
    <property type="entry name" value="VACUOLAR PROTEIN SORTING-ASSOCIATED PROTEIN VTA1 HOMOLOG"/>
    <property type="match status" value="1"/>
</dbReference>